<feature type="compositionally biased region" description="Pro residues" evidence="1">
    <location>
        <begin position="38"/>
        <end position="55"/>
    </location>
</feature>
<accession>A0AAX6FR36</accession>
<feature type="compositionally biased region" description="Low complexity" evidence="1">
    <location>
        <begin position="27"/>
        <end position="37"/>
    </location>
</feature>
<evidence type="ECO:0000256" key="1">
    <source>
        <dbReference type="SAM" id="MobiDB-lite"/>
    </source>
</evidence>
<keyword evidence="3" id="KW-1185">Reference proteome</keyword>
<evidence type="ECO:0000313" key="3">
    <source>
        <dbReference type="Proteomes" id="UP001140949"/>
    </source>
</evidence>
<proteinExistence type="predicted"/>
<protein>
    <submittedName>
        <fullName evidence="2">Extensin</fullName>
    </submittedName>
</protein>
<reference evidence="2" key="2">
    <citation type="submission" date="2023-04" db="EMBL/GenBank/DDBJ databases">
        <authorList>
            <person name="Bruccoleri R.E."/>
            <person name="Oakeley E.J."/>
            <person name="Faust A.-M."/>
            <person name="Dessus-Babus S."/>
            <person name="Altorfer M."/>
            <person name="Burckhardt D."/>
            <person name="Oertli M."/>
            <person name="Naumann U."/>
            <person name="Petersen F."/>
            <person name="Wong J."/>
        </authorList>
    </citation>
    <scope>NUCLEOTIDE SEQUENCE</scope>
    <source>
        <strain evidence="2">GSM-AAB239-AS_SAM_17_03QT</strain>
        <tissue evidence="2">Leaf</tissue>
    </source>
</reference>
<dbReference type="Proteomes" id="UP001140949">
    <property type="component" value="Unassembled WGS sequence"/>
</dbReference>
<dbReference type="AlphaFoldDB" id="A0AAX6FR36"/>
<name>A0AAX6FR36_IRIPA</name>
<dbReference type="EMBL" id="JANAVB010027196">
    <property type="protein sequence ID" value="KAJ6818488.1"/>
    <property type="molecule type" value="Genomic_DNA"/>
</dbReference>
<evidence type="ECO:0000313" key="2">
    <source>
        <dbReference type="EMBL" id="KAJ6818488.1"/>
    </source>
</evidence>
<comment type="caution">
    <text evidence="2">The sequence shown here is derived from an EMBL/GenBank/DDBJ whole genome shotgun (WGS) entry which is preliminary data.</text>
</comment>
<organism evidence="2 3">
    <name type="scientific">Iris pallida</name>
    <name type="common">Sweet iris</name>
    <dbReference type="NCBI Taxonomy" id="29817"/>
    <lineage>
        <taxon>Eukaryota</taxon>
        <taxon>Viridiplantae</taxon>
        <taxon>Streptophyta</taxon>
        <taxon>Embryophyta</taxon>
        <taxon>Tracheophyta</taxon>
        <taxon>Spermatophyta</taxon>
        <taxon>Magnoliopsida</taxon>
        <taxon>Liliopsida</taxon>
        <taxon>Asparagales</taxon>
        <taxon>Iridaceae</taxon>
        <taxon>Iridoideae</taxon>
        <taxon>Irideae</taxon>
        <taxon>Iris</taxon>
    </lineage>
</organism>
<reference evidence="2" key="1">
    <citation type="journal article" date="2023" name="GigaByte">
        <title>Genome assembly of the bearded iris, Iris pallida Lam.</title>
        <authorList>
            <person name="Bruccoleri R.E."/>
            <person name="Oakeley E.J."/>
            <person name="Faust A.M.E."/>
            <person name="Altorfer M."/>
            <person name="Dessus-Babus S."/>
            <person name="Burckhardt D."/>
            <person name="Oertli M."/>
            <person name="Naumann U."/>
            <person name="Petersen F."/>
            <person name="Wong J."/>
        </authorList>
    </citation>
    <scope>NUCLEOTIDE SEQUENCE</scope>
    <source>
        <strain evidence="2">GSM-AAB239-AS_SAM_17_03QT</strain>
    </source>
</reference>
<feature type="compositionally biased region" description="Basic residues" evidence="1">
    <location>
        <begin position="14"/>
        <end position="26"/>
    </location>
</feature>
<sequence>MCLPDNPTTLLHHTQTKRHHRHHRSTRATTGLLLISPSPSPSSPPVPLPSSPPGPAGDHNQHIQPRENNPVTHRLPHRHPTPIHLSPHMTTTFFA</sequence>
<gene>
    <name evidence="2" type="ORF">M6B38_406110</name>
</gene>
<feature type="region of interest" description="Disordered" evidence="1">
    <location>
        <begin position="1"/>
        <end position="95"/>
    </location>
</feature>